<protein>
    <submittedName>
        <fullName evidence="1">NAD(P)-binding protein</fullName>
    </submittedName>
</protein>
<reference evidence="1 2" key="1">
    <citation type="journal article" date="2022" name="New Phytol.">
        <title>Ecological generalism drives hyperdiversity of secondary metabolite gene clusters in xylarialean endophytes.</title>
        <authorList>
            <person name="Franco M.E.E."/>
            <person name="Wisecaver J.H."/>
            <person name="Arnold A.E."/>
            <person name="Ju Y.M."/>
            <person name="Slot J.C."/>
            <person name="Ahrendt S."/>
            <person name="Moore L.P."/>
            <person name="Eastman K.E."/>
            <person name="Scott K."/>
            <person name="Konkel Z."/>
            <person name="Mondo S.J."/>
            <person name="Kuo A."/>
            <person name="Hayes R.D."/>
            <person name="Haridas S."/>
            <person name="Andreopoulos B."/>
            <person name="Riley R."/>
            <person name="LaButti K."/>
            <person name="Pangilinan J."/>
            <person name="Lipzen A."/>
            <person name="Amirebrahimi M."/>
            <person name="Yan J."/>
            <person name="Adam C."/>
            <person name="Keymanesh K."/>
            <person name="Ng V."/>
            <person name="Louie K."/>
            <person name="Northen T."/>
            <person name="Drula E."/>
            <person name="Henrissat B."/>
            <person name="Hsieh H.M."/>
            <person name="Youens-Clark K."/>
            <person name="Lutzoni F."/>
            <person name="Miadlikowska J."/>
            <person name="Eastwood D.C."/>
            <person name="Hamelin R.C."/>
            <person name="Grigoriev I.V."/>
            <person name="U'Ren J.M."/>
        </authorList>
    </citation>
    <scope>NUCLEOTIDE SEQUENCE [LARGE SCALE GENOMIC DNA]</scope>
    <source>
        <strain evidence="1 2">ER1909</strain>
    </source>
</reference>
<dbReference type="Proteomes" id="UP001497680">
    <property type="component" value="Unassembled WGS sequence"/>
</dbReference>
<gene>
    <name evidence="1" type="ORF">F4821DRAFT_277067</name>
</gene>
<evidence type="ECO:0000313" key="2">
    <source>
        <dbReference type="Proteomes" id="UP001497680"/>
    </source>
</evidence>
<keyword evidence="2" id="KW-1185">Reference proteome</keyword>
<dbReference type="EMBL" id="MU394300">
    <property type="protein sequence ID" value="KAI6088563.1"/>
    <property type="molecule type" value="Genomic_DNA"/>
</dbReference>
<evidence type="ECO:0000313" key="1">
    <source>
        <dbReference type="EMBL" id="KAI6088563.1"/>
    </source>
</evidence>
<organism evidence="1 2">
    <name type="scientific">Hypoxylon rubiginosum</name>
    <dbReference type="NCBI Taxonomy" id="110542"/>
    <lineage>
        <taxon>Eukaryota</taxon>
        <taxon>Fungi</taxon>
        <taxon>Dikarya</taxon>
        <taxon>Ascomycota</taxon>
        <taxon>Pezizomycotina</taxon>
        <taxon>Sordariomycetes</taxon>
        <taxon>Xylariomycetidae</taxon>
        <taxon>Xylariales</taxon>
        <taxon>Hypoxylaceae</taxon>
        <taxon>Hypoxylon</taxon>
    </lineage>
</organism>
<accession>A0ACC0D7C2</accession>
<name>A0ACC0D7C2_9PEZI</name>
<comment type="caution">
    <text evidence="1">The sequence shown here is derived from an EMBL/GenBank/DDBJ whole genome shotgun (WGS) entry which is preliminary data.</text>
</comment>
<proteinExistence type="predicted"/>
<sequence length="273" mass="28804">MDITGTAFITGGGSGIGKACAHGLAKAGSRAIFVTDIDVQAAQKTADETRSIATYAEFSVEAVQLDITIEADVKAAVARMVDQYGRIDYCIHSAGISATTFNPVSATDSDDFKHVQNVNVFGTFLITNTVAAAMMSQEPVPYDLSLPGKGMTRGSIVNLGSLASVIALPNMVQYNTAKHGVLGITKTAAMDLVKDGIRVNCVCPAWTATPMVEQANRMFPGLEEAMMQQVPMGRLALPQEIAETVLFLCSPKSSYVTGSSMIVDGGMSLGCYR</sequence>